<dbReference type="Pfam" id="PF02080">
    <property type="entry name" value="TrkA_C"/>
    <property type="match status" value="1"/>
</dbReference>
<sequence>MISTKLRCVTLLAINTFAVFAFSVPSAVWAAAADSQAAPTPIRIPAILVLAGVVSFGLLLGQVSLFGLTLGSAGVLFVGLIAGHFQLLVPGGTGEIGLAAFVYCVGLGAGPTFFRSLMQDGRTLALLGAVIVASGTVTAWGVGKLLGLPAELTGGVFAGAMTSTPALGALTTALPDSPDVAVGFGVGYPFGIIGVVAFVQILPKLLGRDLKSAAAGDPNAAATQIIRKLVEIRNPAIVGKRPGGVPMLEACNCQTPRVRDGELLRPTPHDFHFALGQQVMLVGPERNLAGVLDMLGTEVEGADQLLLDAERQRRQIVVTSPEFVGKSLKELHLLSTYGVTITRIRRHDVEFVPSAITRIEFGDMLTAVGEPENWPEVERLAGHRPSTLDQSDILSLAIGLLMGISLGMLPVSIGNQSIQLGLAGGPLIVGLILGHFGRLGPIAGHLPRSARMLLMEAGLALFLASAGVSAGGNFVEVLRSQGIWLCVGAAAVAIVPLAVGFLLADLVMKLRLLKSLGAICGGMTSTPGLAAITSATDAAEPVIAYVAAYPIALFLVTILAPILVELLR</sequence>
<dbReference type="PROSITE" id="PS51202">
    <property type="entry name" value="RCK_C"/>
    <property type="match status" value="1"/>
</dbReference>
<keyword evidence="4" id="KW-1003">Cell membrane</keyword>
<keyword evidence="5 8" id="KW-0812">Transmembrane</keyword>
<dbReference type="AlphaFoldDB" id="A0A9X1MNA3"/>
<feature type="transmembrane region" description="Helical" evidence="8">
    <location>
        <begin position="97"/>
        <end position="117"/>
    </location>
</feature>
<evidence type="ECO:0000256" key="4">
    <source>
        <dbReference type="ARBA" id="ARBA00022475"/>
    </source>
</evidence>
<feature type="transmembrane region" description="Helical" evidence="8">
    <location>
        <begin position="452"/>
        <end position="470"/>
    </location>
</feature>
<comment type="subcellular location">
    <subcellularLocation>
        <location evidence="1">Cell membrane</location>
        <topology evidence="1">Multi-pass membrane protein</topology>
    </subcellularLocation>
</comment>
<dbReference type="InterPro" id="IPR036721">
    <property type="entry name" value="RCK_C_sf"/>
</dbReference>
<feature type="chain" id="PRO_5040992919" evidence="9">
    <location>
        <begin position="22"/>
        <end position="568"/>
    </location>
</feature>
<evidence type="ECO:0000256" key="7">
    <source>
        <dbReference type="ARBA" id="ARBA00023136"/>
    </source>
</evidence>
<organism evidence="11 12">
    <name type="scientific">Blastopirellula sediminis</name>
    <dbReference type="NCBI Taxonomy" id="2894196"/>
    <lineage>
        <taxon>Bacteria</taxon>
        <taxon>Pseudomonadati</taxon>
        <taxon>Planctomycetota</taxon>
        <taxon>Planctomycetia</taxon>
        <taxon>Pirellulales</taxon>
        <taxon>Pirellulaceae</taxon>
        <taxon>Blastopirellula</taxon>
    </lineage>
</organism>
<reference evidence="11" key="1">
    <citation type="submission" date="2021-11" db="EMBL/GenBank/DDBJ databases">
        <title>Genome sequence.</title>
        <authorList>
            <person name="Sun Q."/>
        </authorList>
    </citation>
    <scope>NUCLEOTIDE SEQUENCE</scope>
    <source>
        <strain evidence="11">JC732</strain>
    </source>
</reference>
<proteinExistence type="inferred from homology"/>
<evidence type="ECO:0000256" key="2">
    <source>
        <dbReference type="ARBA" id="ARBA00009854"/>
    </source>
</evidence>
<feature type="transmembrane region" description="Helical" evidence="8">
    <location>
        <begin position="124"/>
        <end position="143"/>
    </location>
</feature>
<dbReference type="Gene3D" id="3.30.70.1450">
    <property type="entry name" value="Regulator of K+ conductance, C-terminal domain"/>
    <property type="match status" value="1"/>
</dbReference>
<keyword evidence="3" id="KW-0813">Transport</keyword>
<dbReference type="Pfam" id="PF06826">
    <property type="entry name" value="Asp-Al_Ex"/>
    <property type="match status" value="2"/>
</dbReference>
<feature type="transmembrane region" description="Helical" evidence="8">
    <location>
        <begin position="40"/>
        <end position="60"/>
    </location>
</feature>
<evidence type="ECO:0000313" key="11">
    <source>
        <dbReference type="EMBL" id="MCC9629417.1"/>
    </source>
</evidence>
<evidence type="ECO:0000256" key="6">
    <source>
        <dbReference type="ARBA" id="ARBA00022989"/>
    </source>
</evidence>
<protein>
    <submittedName>
        <fullName evidence="11">Transporter</fullName>
    </submittedName>
</protein>
<evidence type="ECO:0000256" key="9">
    <source>
        <dbReference type="SAM" id="SignalP"/>
    </source>
</evidence>
<dbReference type="RefSeq" id="WP_230219401.1">
    <property type="nucleotide sequence ID" value="NZ_JAJKFT010000010.1"/>
</dbReference>
<feature type="transmembrane region" description="Helical" evidence="8">
    <location>
        <begin position="516"/>
        <end position="536"/>
    </location>
</feature>
<feature type="transmembrane region" description="Helical" evidence="8">
    <location>
        <begin position="482"/>
        <end position="504"/>
    </location>
</feature>
<feature type="transmembrane region" description="Helical" evidence="8">
    <location>
        <begin position="180"/>
        <end position="202"/>
    </location>
</feature>
<keyword evidence="9" id="KW-0732">Signal</keyword>
<dbReference type="InterPro" id="IPR050144">
    <property type="entry name" value="AAE_transporter"/>
</dbReference>
<dbReference type="GO" id="GO:0006813">
    <property type="term" value="P:potassium ion transport"/>
    <property type="evidence" value="ECO:0007669"/>
    <property type="project" value="InterPro"/>
</dbReference>
<comment type="caution">
    <text evidence="11">The sequence shown here is derived from an EMBL/GenBank/DDBJ whole genome shotgun (WGS) entry which is preliminary data.</text>
</comment>
<feature type="domain" description="RCK C-terminal" evidence="10">
    <location>
        <begin position="299"/>
        <end position="383"/>
    </location>
</feature>
<dbReference type="InterPro" id="IPR006037">
    <property type="entry name" value="RCK_C"/>
</dbReference>
<feature type="transmembrane region" description="Helical" evidence="8">
    <location>
        <begin position="65"/>
        <end position="85"/>
    </location>
</feature>
<dbReference type="PANTHER" id="PTHR30445:SF3">
    <property type="entry name" value="TRANSPORT PROTEIN YIDE-RELATED"/>
    <property type="match status" value="1"/>
</dbReference>
<keyword evidence="6 8" id="KW-1133">Transmembrane helix</keyword>
<dbReference type="NCBIfam" id="TIGR01625">
    <property type="entry name" value="YidE_YbjL_dupl"/>
    <property type="match status" value="2"/>
</dbReference>
<dbReference type="GO" id="GO:0008324">
    <property type="term" value="F:monoatomic cation transmembrane transporter activity"/>
    <property type="evidence" value="ECO:0007669"/>
    <property type="project" value="InterPro"/>
</dbReference>
<evidence type="ECO:0000313" key="12">
    <source>
        <dbReference type="Proteomes" id="UP001139103"/>
    </source>
</evidence>
<feature type="signal peptide" evidence="9">
    <location>
        <begin position="1"/>
        <end position="21"/>
    </location>
</feature>
<evidence type="ECO:0000256" key="3">
    <source>
        <dbReference type="ARBA" id="ARBA00022448"/>
    </source>
</evidence>
<evidence type="ECO:0000256" key="1">
    <source>
        <dbReference type="ARBA" id="ARBA00004651"/>
    </source>
</evidence>
<keyword evidence="12" id="KW-1185">Reference proteome</keyword>
<dbReference type="PANTHER" id="PTHR30445">
    <property type="entry name" value="K(+)_H(+) ANTIPORTER SUBUNIT KHTT"/>
    <property type="match status" value="1"/>
</dbReference>
<evidence type="ECO:0000256" key="5">
    <source>
        <dbReference type="ARBA" id="ARBA00022692"/>
    </source>
</evidence>
<keyword evidence="7 8" id="KW-0472">Membrane</keyword>
<dbReference type="SUPFAM" id="SSF116726">
    <property type="entry name" value="TrkA C-terminal domain-like"/>
    <property type="match status" value="1"/>
</dbReference>
<comment type="similarity">
    <text evidence="2">Belongs to the AAE transporter (TC 2.A.81) family.</text>
</comment>
<dbReference type="GO" id="GO:0005886">
    <property type="term" value="C:plasma membrane"/>
    <property type="evidence" value="ECO:0007669"/>
    <property type="project" value="UniProtKB-SubCell"/>
</dbReference>
<dbReference type="InterPro" id="IPR006512">
    <property type="entry name" value="YidE_YbjL"/>
</dbReference>
<evidence type="ECO:0000259" key="10">
    <source>
        <dbReference type="PROSITE" id="PS51202"/>
    </source>
</evidence>
<gene>
    <name evidence="11" type="ORF">LOC68_13540</name>
</gene>
<evidence type="ECO:0000256" key="8">
    <source>
        <dbReference type="SAM" id="Phobius"/>
    </source>
</evidence>
<feature type="transmembrane region" description="Helical" evidence="8">
    <location>
        <begin position="419"/>
        <end position="440"/>
    </location>
</feature>
<dbReference type="Proteomes" id="UP001139103">
    <property type="component" value="Unassembled WGS sequence"/>
</dbReference>
<feature type="transmembrane region" description="Helical" evidence="8">
    <location>
        <begin position="542"/>
        <end position="564"/>
    </location>
</feature>
<name>A0A9X1MNA3_9BACT</name>
<accession>A0A9X1MNA3</accession>
<feature type="transmembrane region" description="Helical" evidence="8">
    <location>
        <begin position="393"/>
        <end position="413"/>
    </location>
</feature>
<dbReference type="EMBL" id="JAJKFT010000010">
    <property type="protein sequence ID" value="MCC9629417.1"/>
    <property type="molecule type" value="Genomic_DNA"/>
</dbReference>